<sequence length="83" mass="9508">MLVSSFSLQQFLHYPKPKPHHSPLAVGRPLNFIQSSMDSSVLPLKRFSSHCSVLVWRFSHTVVRSLLRLPHRIASHGYLEVAF</sequence>
<reference evidence="1" key="1">
    <citation type="submission" date="2022-08" db="EMBL/GenBank/DDBJ databases">
        <authorList>
            <person name="Gutierrez-Valencia J."/>
        </authorList>
    </citation>
    <scope>NUCLEOTIDE SEQUENCE</scope>
</reference>
<dbReference type="EMBL" id="CAMGYJ010000006">
    <property type="protein sequence ID" value="CAI0429555.1"/>
    <property type="molecule type" value="Genomic_DNA"/>
</dbReference>
<dbReference type="Proteomes" id="UP001154282">
    <property type="component" value="Unassembled WGS sequence"/>
</dbReference>
<accession>A0AAV0L7F8</accession>
<proteinExistence type="predicted"/>
<keyword evidence="2" id="KW-1185">Reference proteome</keyword>
<evidence type="ECO:0000313" key="2">
    <source>
        <dbReference type="Proteomes" id="UP001154282"/>
    </source>
</evidence>
<name>A0AAV0L7F8_9ROSI</name>
<comment type="caution">
    <text evidence="1">The sequence shown here is derived from an EMBL/GenBank/DDBJ whole genome shotgun (WGS) entry which is preliminary data.</text>
</comment>
<gene>
    <name evidence="1" type="ORF">LITE_LOCUS22195</name>
</gene>
<protein>
    <submittedName>
        <fullName evidence="1">Uncharacterized protein</fullName>
    </submittedName>
</protein>
<organism evidence="1 2">
    <name type="scientific">Linum tenue</name>
    <dbReference type="NCBI Taxonomy" id="586396"/>
    <lineage>
        <taxon>Eukaryota</taxon>
        <taxon>Viridiplantae</taxon>
        <taxon>Streptophyta</taxon>
        <taxon>Embryophyta</taxon>
        <taxon>Tracheophyta</taxon>
        <taxon>Spermatophyta</taxon>
        <taxon>Magnoliopsida</taxon>
        <taxon>eudicotyledons</taxon>
        <taxon>Gunneridae</taxon>
        <taxon>Pentapetalae</taxon>
        <taxon>rosids</taxon>
        <taxon>fabids</taxon>
        <taxon>Malpighiales</taxon>
        <taxon>Linaceae</taxon>
        <taxon>Linum</taxon>
    </lineage>
</organism>
<dbReference type="AlphaFoldDB" id="A0AAV0L7F8"/>
<evidence type="ECO:0000313" key="1">
    <source>
        <dbReference type="EMBL" id="CAI0429555.1"/>
    </source>
</evidence>